<dbReference type="GO" id="GO:0003677">
    <property type="term" value="F:DNA binding"/>
    <property type="evidence" value="ECO:0007669"/>
    <property type="project" value="UniProtKB-KW"/>
</dbReference>
<evidence type="ECO:0000256" key="5">
    <source>
        <dbReference type="ARBA" id="ARBA00023125"/>
    </source>
</evidence>
<dbReference type="InterPro" id="IPR000700">
    <property type="entry name" value="PAS-assoc_C"/>
</dbReference>
<evidence type="ECO:0000256" key="4">
    <source>
        <dbReference type="ARBA" id="ARBA00023015"/>
    </source>
</evidence>
<dbReference type="SMART" id="SM00091">
    <property type="entry name" value="PAS"/>
    <property type="match status" value="2"/>
</dbReference>
<evidence type="ECO:0000256" key="3">
    <source>
        <dbReference type="ARBA" id="ARBA00022840"/>
    </source>
</evidence>
<evidence type="ECO:0000259" key="9">
    <source>
        <dbReference type="PROSITE" id="PS50112"/>
    </source>
</evidence>
<dbReference type="GO" id="GO:0018675">
    <property type="term" value="F:(S)-limonene 6-monooxygenase activity"/>
    <property type="evidence" value="ECO:0007669"/>
    <property type="project" value="UniProtKB-EC"/>
</dbReference>
<dbReference type="Pfam" id="PF00989">
    <property type="entry name" value="PAS"/>
    <property type="match status" value="1"/>
</dbReference>
<keyword evidence="11" id="KW-0560">Oxidoreductase</keyword>
<feature type="domain" description="Sigma-54 factor interaction" evidence="8">
    <location>
        <begin position="253"/>
        <end position="482"/>
    </location>
</feature>
<dbReference type="InterPro" id="IPR058031">
    <property type="entry name" value="AAA_lid_NorR"/>
</dbReference>
<dbReference type="CDD" id="cd00009">
    <property type="entry name" value="AAA"/>
    <property type="match status" value="1"/>
</dbReference>
<dbReference type="NCBIfam" id="TIGR00229">
    <property type="entry name" value="sensory_box"/>
    <property type="match status" value="1"/>
</dbReference>
<dbReference type="InterPro" id="IPR002078">
    <property type="entry name" value="Sigma_54_int"/>
</dbReference>
<dbReference type="InterPro" id="IPR025944">
    <property type="entry name" value="Sigma_54_int_dom_CS"/>
</dbReference>
<proteinExistence type="predicted"/>
<dbReference type="InterPro" id="IPR035965">
    <property type="entry name" value="PAS-like_dom_sf"/>
</dbReference>
<keyword evidence="5" id="KW-0238">DNA-binding</keyword>
<dbReference type="Gene3D" id="3.30.450.20">
    <property type="entry name" value="PAS domain"/>
    <property type="match status" value="1"/>
</dbReference>
<evidence type="ECO:0000259" key="8">
    <source>
        <dbReference type="PROSITE" id="PS50045"/>
    </source>
</evidence>
<dbReference type="InterPro" id="IPR009057">
    <property type="entry name" value="Homeodomain-like_sf"/>
</dbReference>
<keyword evidence="4" id="KW-0805">Transcription regulation</keyword>
<dbReference type="RefSeq" id="WP_103977232.1">
    <property type="nucleotide sequence ID" value="NZ_PGLV01000001.1"/>
</dbReference>
<dbReference type="Pfam" id="PF25601">
    <property type="entry name" value="AAA_lid_14"/>
    <property type="match status" value="1"/>
</dbReference>
<keyword evidence="6" id="KW-0804">Transcription</keyword>
<dbReference type="CDD" id="cd00130">
    <property type="entry name" value="PAS"/>
    <property type="match status" value="1"/>
</dbReference>
<dbReference type="PROSITE" id="PS00676">
    <property type="entry name" value="SIGMA54_INTERACT_2"/>
    <property type="match status" value="1"/>
</dbReference>
<dbReference type="Proteomes" id="UP000237319">
    <property type="component" value="Unassembled WGS sequence"/>
</dbReference>
<accession>A0A2S5D315</accession>
<dbReference type="InterPro" id="IPR013767">
    <property type="entry name" value="PAS_fold"/>
</dbReference>
<name>A0A2S5D315_LYSSH</name>
<dbReference type="Gene3D" id="1.10.10.60">
    <property type="entry name" value="Homeodomain-like"/>
    <property type="match status" value="1"/>
</dbReference>
<dbReference type="InterPro" id="IPR000014">
    <property type="entry name" value="PAS"/>
</dbReference>
<dbReference type="GO" id="GO:0006355">
    <property type="term" value="P:regulation of DNA-templated transcription"/>
    <property type="evidence" value="ECO:0007669"/>
    <property type="project" value="InterPro"/>
</dbReference>
<dbReference type="Pfam" id="PF18024">
    <property type="entry name" value="HTH_50"/>
    <property type="match status" value="1"/>
</dbReference>
<evidence type="ECO:0000256" key="1">
    <source>
        <dbReference type="ARBA" id="ARBA00022741"/>
    </source>
</evidence>
<organism evidence="11 12">
    <name type="scientific">Lysinibacillus sphaericus</name>
    <name type="common">Bacillus sphaericus</name>
    <dbReference type="NCBI Taxonomy" id="1421"/>
    <lineage>
        <taxon>Bacteria</taxon>
        <taxon>Bacillati</taxon>
        <taxon>Bacillota</taxon>
        <taxon>Bacilli</taxon>
        <taxon>Bacillales</taxon>
        <taxon>Bacillaceae</taxon>
        <taxon>Lysinibacillus</taxon>
    </lineage>
</organism>
<keyword evidence="3" id="KW-0067">ATP-binding</keyword>
<dbReference type="Gene3D" id="3.40.50.300">
    <property type="entry name" value="P-loop containing nucleotide triphosphate hydrolases"/>
    <property type="match status" value="1"/>
</dbReference>
<dbReference type="PROSITE" id="PS50112">
    <property type="entry name" value="PAS"/>
    <property type="match status" value="1"/>
</dbReference>
<keyword evidence="12" id="KW-1185">Reference proteome</keyword>
<dbReference type="InterPro" id="IPR027417">
    <property type="entry name" value="P-loop_NTPase"/>
</dbReference>
<keyword evidence="2" id="KW-0058">Aromatic hydrocarbons catabolism</keyword>
<dbReference type="Gene3D" id="1.10.8.60">
    <property type="match status" value="1"/>
</dbReference>
<dbReference type="PROSITE" id="PS00675">
    <property type="entry name" value="SIGMA54_INTERACT_1"/>
    <property type="match status" value="1"/>
</dbReference>
<dbReference type="EMBL" id="PGLV01000001">
    <property type="protein sequence ID" value="POZ57469.1"/>
    <property type="molecule type" value="Genomic_DNA"/>
</dbReference>
<dbReference type="SUPFAM" id="SSF46689">
    <property type="entry name" value="Homeodomain-like"/>
    <property type="match status" value="1"/>
</dbReference>
<evidence type="ECO:0000256" key="2">
    <source>
        <dbReference type="ARBA" id="ARBA00022797"/>
    </source>
</evidence>
<dbReference type="InterPro" id="IPR025943">
    <property type="entry name" value="Sigma_54_int_dom_ATP-bd_2"/>
</dbReference>
<dbReference type="PROSITE" id="PS00688">
    <property type="entry name" value="SIGMA54_INTERACT_3"/>
    <property type="match status" value="1"/>
</dbReference>
<gene>
    <name evidence="11" type="ORF">LYSIN_02253</name>
</gene>
<dbReference type="SUPFAM" id="SSF52540">
    <property type="entry name" value="P-loop containing nucleoside triphosphate hydrolases"/>
    <property type="match status" value="1"/>
</dbReference>
<dbReference type="InterPro" id="IPR030828">
    <property type="entry name" value="HTH_TyrR"/>
</dbReference>
<sequence length="560" mass="64500">MLGNIKNSAEIIEKLPLASIIYDENFSIKMLNTKAQKAIQRNREIINHRKLLPILKETLRTEIPLMKQLICADQTYQFFFSRMMEKGNYYILVSINSTWPYQQEYERYKEESEDLKAIFESTYDVLYVSDHKGKTLRVSAPCKQIWGVSEEQLIGKNVLELEREGVYQPSITRLVLESNKKISTIQRTKNNRRLLVVGTPIKNKQGEIMRVVNASRDITNIKNLQQEIQRLTSILHDYQHELCQEDSQSTSPLIYQSKQLEMAVALAKRVAAVESTVLILGETGVGKEVFANFIHEMSERKNKPFIKINCSAIPDNLLESELFGYEKGAFTGANREGKIGLFELAHNGTLLLDEIGDMPLSLQIKLLRVIQEKALQRIGSAKIIRINVRFIAATHRNLAEEVKKGTFREDLYYRLNVVPIHLPPLRERKEDILPLATYFLTNLNNKYHTSKTLHSTFNEKLTKYEWPGNIRELQNVIERCYVMSDSNNMTSETLALALNENNSKSVQVKDIMPLKKCVEFAEKELLQLAFDTCKSTVEMAKLLEVNQSTISRKMAKFNIR</sequence>
<dbReference type="PROSITE" id="PS50113">
    <property type="entry name" value="PAC"/>
    <property type="match status" value="1"/>
</dbReference>
<evidence type="ECO:0000256" key="7">
    <source>
        <dbReference type="ARBA" id="ARBA00029500"/>
    </source>
</evidence>
<dbReference type="InterPro" id="IPR025662">
    <property type="entry name" value="Sigma_54_int_dom_ATP-bd_1"/>
</dbReference>
<dbReference type="PANTHER" id="PTHR32071">
    <property type="entry name" value="TRANSCRIPTIONAL REGULATORY PROTEIN"/>
    <property type="match status" value="1"/>
</dbReference>
<comment type="caution">
    <text evidence="11">The sequence shown here is derived from an EMBL/GenBank/DDBJ whole genome shotgun (WGS) entry which is preliminary data.</text>
</comment>
<dbReference type="SUPFAM" id="SSF55785">
    <property type="entry name" value="PYP-like sensor domain (PAS domain)"/>
    <property type="match status" value="1"/>
</dbReference>
<feature type="domain" description="PAS" evidence="9">
    <location>
        <begin position="111"/>
        <end position="161"/>
    </location>
</feature>
<dbReference type="SMART" id="SM00382">
    <property type="entry name" value="AAA"/>
    <property type="match status" value="1"/>
</dbReference>
<keyword evidence="1" id="KW-0547">Nucleotide-binding</keyword>
<dbReference type="Pfam" id="PF00158">
    <property type="entry name" value="Sigma54_activat"/>
    <property type="match status" value="1"/>
</dbReference>
<dbReference type="InterPro" id="IPR003593">
    <property type="entry name" value="AAA+_ATPase"/>
</dbReference>
<dbReference type="FunFam" id="3.40.50.300:FF:000006">
    <property type="entry name" value="DNA-binding transcriptional regulator NtrC"/>
    <property type="match status" value="1"/>
</dbReference>
<dbReference type="PROSITE" id="PS50045">
    <property type="entry name" value="SIGMA54_INTERACT_4"/>
    <property type="match status" value="1"/>
</dbReference>
<dbReference type="PANTHER" id="PTHR32071:SF57">
    <property type="entry name" value="C4-DICARBOXYLATE TRANSPORT TRANSCRIPTIONAL REGULATORY PROTEIN DCTD"/>
    <property type="match status" value="1"/>
</dbReference>
<dbReference type="GO" id="GO:0005524">
    <property type="term" value="F:ATP binding"/>
    <property type="evidence" value="ECO:0007669"/>
    <property type="project" value="UniProtKB-KW"/>
</dbReference>
<evidence type="ECO:0000259" key="10">
    <source>
        <dbReference type="PROSITE" id="PS50113"/>
    </source>
</evidence>
<evidence type="ECO:0000313" key="12">
    <source>
        <dbReference type="Proteomes" id="UP000237319"/>
    </source>
</evidence>
<reference evidence="11 12" key="1">
    <citation type="submission" date="2017-11" db="EMBL/GenBank/DDBJ databases">
        <title>Genome sequence of Lysinibacillus sphaericus, a lignin-degrading bacteria isolated from municipal solid waste soil.</title>
        <authorList>
            <person name="Persinoti G.F."/>
            <person name="Paixao D.A."/>
            <person name="Bugg T.D."/>
            <person name="Squina F.M."/>
        </authorList>
    </citation>
    <scope>NUCLEOTIDE SEQUENCE [LARGE SCALE GENOMIC DNA]</scope>
    <source>
        <strain evidence="11 12">A1</strain>
    </source>
</reference>
<feature type="domain" description="PAC" evidence="10">
    <location>
        <begin position="178"/>
        <end position="230"/>
    </location>
</feature>
<dbReference type="AlphaFoldDB" id="A0A2S5D315"/>
<evidence type="ECO:0000313" key="11">
    <source>
        <dbReference type="EMBL" id="POZ57469.1"/>
    </source>
</evidence>
<protein>
    <recommendedName>
        <fullName evidence="7">HTH-type transcriptional regulatory protein TyrR</fullName>
    </recommendedName>
</protein>
<evidence type="ECO:0000256" key="6">
    <source>
        <dbReference type="ARBA" id="ARBA00023163"/>
    </source>
</evidence>